<dbReference type="GO" id="GO:0000287">
    <property type="term" value="F:magnesium ion binding"/>
    <property type="evidence" value="ECO:0007669"/>
    <property type="project" value="UniProtKB-UniRule"/>
</dbReference>
<keyword evidence="9 10" id="KW-0100">Branched-chain amino acid biosynthesis</keyword>
<dbReference type="GO" id="GO:0003852">
    <property type="term" value="F:2-isopropylmalate synthase activity"/>
    <property type="evidence" value="ECO:0007669"/>
    <property type="project" value="UniProtKB-UniRule"/>
</dbReference>
<sequence>MRHITKGKYRPYPQIDLPNRTWPDNTIQKAPRWCSVDLRDGNQALINPMNMEKKLELYALLLKLGFKEIEVGFPSASKVEFDFLRRLVDDNLIPDDVTIQVLVQAREHLIAKTFEALKGVKKATVHLYNSTSVAQRKIVFKKEKEEIINLALEGVDLVKKYEQQHEGEIFLEYSPESFTGTELEFAAQICNAVTERWGICSERKVIINLPATVEMSTPNVYADQIEWMGRHLNNRENVVISTHTHNDRGTSIAATELALLAGADRVEGTLLSNGERTGNVDIITLALNMTTQGLDSNLDLSDVNEILDVVERSTEMPTHPRHPYVGELVYTAFSGSHQDAINKGMAHQEIRADAFWEVPYLPIDPRDVGRTYEDIIRINSQSGKGGVAYILEKNFGYQLPKAMHPEIGKLVQILSDKEGRELDAKEIFEVLQDNYFRNKEHISFVDSSINSKSSTSTCELTYKMNGKEIISVGEGNGPIDAAKNALMKEYPNEFKIKSYSEHSCGDKSTAKAIAYIEIQSENTLSCFGMGADNDITTASIKALFCAINRAFN</sequence>
<evidence type="ECO:0000256" key="3">
    <source>
        <dbReference type="ARBA" id="ARBA00009767"/>
    </source>
</evidence>
<dbReference type="EMBL" id="CP043617">
    <property type="protein sequence ID" value="QFR50178.1"/>
    <property type="molecule type" value="Genomic_DNA"/>
</dbReference>
<comment type="cofactor">
    <cofactor evidence="10">
        <name>Mg(2+)</name>
        <dbReference type="ChEBI" id="CHEBI:18420"/>
    </cofactor>
</comment>
<dbReference type="AlphaFoldDB" id="A0A5P8P359"/>
<dbReference type="SMART" id="SM00917">
    <property type="entry name" value="LeuA_dimer"/>
    <property type="match status" value="1"/>
</dbReference>
<dbReference type="InterPro" id="IPR039371">
    <property type="entry name" value="LeuA_N_DRE-TIM"/>
</dbReference>
<evidence type="ECO:0000256" key="8">
    <source>
        <dbReference type="ARBA" id="ARBA00022723"/>
    </source>
</evidence>
<dbReference type="UniPathway" id="UPA00048">
    <property type="reaction ID" value="UER00070"/>
</dbReference>
<dbReference type="InterPro" id="IPR002034">
    <property type="entry name" value="AIPM/Hcit_synth_CS"/>
</dbReference>
<dbReference type="Proteomes" id="UP000326944">
    <property type="component" value="Chromosome"/>
</dbReference>
<dbReference type="InterPro" id="IPR000891">
    <property type="entry name" value="PYR_CT"/>
</dbReference>
<dbReference type="RefSeq" id="WP_152308126.1">
    <property type="nucleotide sequence ID" value="NZ_CP043617.1"/>
</dbReference>
<evidence type="ECO:0000256" key="7">
    <source>
        <dbReference type="ARBA" id="ARBA00022679"/>
    </source>
</evidence>
<keyword evidence="7 10" id="KW-0808">Transferase</keyword>
<evidence type="ECO:0000259" key="11">
    <source>
        <dbReference type="PROSITE" id="PS50991"/>
    </source>
</evidence>
<keyword evidence="13" id="KW-1185">Reference proteome</keyword>
<comment type="subunit">
    <text evidence="10">Homodimer.</text>
</comment>
<dbReference type="EC" id="2.3.3.13" evidence="4 10"/>
<dbReference type="PANTHER" id="PTHR46911">
    <property type="match status" value="1"/>
</dbReference>
<evidence type="ECO:0000256" key="10">
    <source>
        <dbReference type="HAMAP-Rule" id="MF_00572"/>
    </source>
</evidence>
<feature type="binding site" evidence="10">
    <location>
        <position position="279"/>
    </location>
    <ligand>
        <name>Mg(2+)</name>
        <dbReference type="ChEBI" id="CHEBI:18420"/>
    </ligand>
</feature>
<feature type="domain" description="Pyruvate carboxyltransferase" evidence="11">
    <location>
        <begin position="31"/>
        <end position="304"/>
    </location>
</feature>
<dbReference type="PROSITE" id="PS50991">
    <property type="entry name" value="PYR_CT"/>
    <property type="match status" value="1"/>
</dbReference>
<dbReference type="Gene3D" id="3.20.20.70">
    <property type="entry name" value="Aldolase class I"/>
    <property type="match status" value="1"/>
</dbReference>
<dbReference type="SUPFAM" id="SSF89000">
    <property type="entry name" value="post-HMGL domain-like"/>
    <property type="match status" value="1"/>
</dbReference>
<feature type="binding site" evidence="10">
    <location>
        <position position="40"/>
    </location>
    <ligand>
        <name>Mg(2+)</name>
        <dbReference type="ChEBI" id="CHEBI:18420"/>
    </ligand>
</feature>
<evidence type="ECO:0000313" key="12">
    <source>
        <dbReference type="EMBL" id="QFR50178.1"/>
    </source>
</evidence>
<evidence type="ECO:0000256" key="9">
    <source>
        <dbReference type="ARBA" id="ARBA00023304"/>
    </source>
</evidence>
<keyword evidence="6 10" id="KW-0028">Amino-acid biosynthesis</keyword>
<dbReference type="InterPro" id="IPR036230">
    <property type="entry name" value="LeuA_allosteric_dom_sf"/>
</dbReference>
<comment type="catalytic activity">
    <reaction evidence="1 10">
        <text>3-methyl-2-oxobutanoate + acetyl-CoA + H2O = (2S)-2-isopropylmalate + CoA + H(+)</text>
        <dbReference type="Rhea" id="RHEA:21524"/>
        <dbReference type="ChEBI" id="CHEBI:1178"/>
        <dbReference type="ChEBI" id="CHEBI:11851"/>
        <dbReference type="ChEBI" id="CHEBI:15377"/>
        <dbReference type="ChEBI" id="CHEBI:15378"/>
        <dbReference type="ChEBI" id="CHEBI:57287"/>
        <dbReference type="ChEBI" id="CHEBI:57288"/>
        <dbReference type="EC" id="2.3.3.13"/>
    </reaction>
</comment>
<keyword evidence="10" id="KW-0460">Magnesium</keyword>
<feature type="binding site" evidence="10">
    <location>
        <position position="245"/>
    </location>
    <ligand>
        <name>Mg(2+)</name>
        <dbReference type="ChEBI" id="CHEBI:18420"/>
    </ligand>
</feature>
<dbReference type="Pfam" id="PF22615">
    <property type="entry name" value="IPMS_D2"/>
    <property type="match status" value="1"/>
</dbReference>
<reference evidence="12 13" key="1">
    <citation type="submission" date="2019-09" db="EMBL/GenBank/DDBJ databases">
        <title>Sulfurimonas gotlandica sp. nov., a chemoautotrophic and psychrotolerant epsilonproteobacterium isolated from a pelagic redoxcline, and an emended description of the genus Sulfurimonas.</title>
        <authorList>
            <person name="Wang S."/>
            <person name="Jiang L."/>
            <person name="Shao S."/>
        </authorList>
    </citation>
    <scope>NUCLEOTIDE SEQUENCE [LARGE SCALE GENOMIC DNA]</scope>
    <source>
        <strain evidence="12 13">GYSZ_1</strain>
    </source>
</reference>
<dbReference type="InterPro" id="IPR054692">
    <property type="entry name" value="LeuA-like_post-cat"/>
</dbReference>
<organism evidence="12 13">
    <name type="scientific">Sulfurimonas lithotrophica</name>
    <dbReference type="NCBI Taxonomy" id="2590022"/>
    <lineage>
        <taxon>Bacteria</taxon>
        <taxon>Pseudomonadati</taxon>
        <taxon>Campylobacterota</taxon>
        <taxon>Epsilonproteobacteria</taxon>
        <taxon>Campylobacterales</taxon>
        <taxon>Sulfurimonadaceae</taxon>
        <taxon>Sulfurimonas</taxon>
    </lineage>
</organism>
<dbReference type="CDD" id="cd07942">
    <property type="entry name" value="DRE_TIM_LeuA"/>
    <property type="match status" value="1"/>
</dbReference>
<comment type="subcellular location">
    <subcellularLocation>
        <location evidence="10">Cytoplasm</location>
    </subcellularLocation>
</comment>
<dbReference type="SUPFAM" id="SSF110921">
    <property type="entry name" value="2-isopropylmalate synthase LeuA, allosteric (dimerisation) domain"/>
    <property type="match status" value="1"/>
</dbReference>
<name>A0A5P8P359_9BACT</name>
<feature type="region of interest" description="Regulatory domain" evidence="10">
    <location>
        <begin position="438"/>
        <end position="552"/>
    </location>
</feature>
<dbReference type="InterPro" id="IPR005668">
    <property type="entry name" value="IPM_Synthase"/>
</dbReference>
<comment type="function">
    <text evidence="10">Catalyzes the condensation of the acetyl group of acetyl-CoA with 3-methyl-2-oxobutanoate (2-ketoisovalerate) to form 3-carboxy-3-hydroxy-4-methylpentanoate (2-isopropylmalate).</text>
</comment>
<dbReference type="PROSITE" id="PS00815">
    <property type="entry name" value="AIPM_HOMOCIT_SYNTH_1"/>
    <property type="match status" value="1"/>
</dbReference>
<proteinExistence type="inferred from homology"/>
<dbReference type="GO" id="GO:0009098">
    <property type="term" value="P:L-leucine biosynthetic process"/>
    <property type="evidence" value="ECO:0007669"/>
    <property type="project" value="UniProtKB-UniRule"/>
</dbReference>
<dbReference type="PROSITE" id="PS00816">
    <property type="entry name" value="AIPM_HOMOCIT_SYNTH_2"/>
    <property type="match status" value="1"/>
</dbReference>
<dbReference type="NCBIfam" id="NF002991">
    <property type="entry name" value="PRK03739.1"/>
    <property type="match status" value="1"/>
</dbReference>
<comment type="pathway">
    <text evidence="2 10">Amino-acid biosynthesis; L-leucine biosynthesis; L-leucine from 3-methyl-2-oxobutanoate: step 1/4.</text>
</comment>
<dbReference type="SUPFAM" id="SSF51569">
    <property type="entry name" value="Aldolase"/>
    <property type="match status" value="1"/>
</dbReference>
<keyword evidence="10" id="KW-0963">Cytoplasm</keyword>
<dbReference type="GO" id="GO:0005737">
    <property type="term" value="C:cytoplasm"/>
    <property type="evidence" value="ECO:0007669"/>
    <property type="project" value="UniProtKB-SubCell"/>
</dbReference>
<evidence type="ECO:0000313" key="13">
    <source>
        <dbReference type="Proteomes" id="UP000326944"/>
    </source>
</evidence>
<dbReference type="Gene3D" id="3.30.160.270">
    <property type="match status" value="1"/>
</dbReference>
<evidence type="ECO:0000256" key="6">
    <source>
        <dbReference type="ARBA" id="ARBA00022605"/>
    </source>
</evidence>
<dbReference type="PANTHER" id="PTHR46911:SF1">
    <property type="entry name" value="2-ISOPROPYLMALATE SYNTHASE"/>
    <property type="match status" value="1"/>
</dbReference>
<evidence type="ECO:0000256" key="4">
    <source>
        <dbReference type="ARBA" id="ARBA00012973"/>
    </source>
</evidence>
<feature type="binding site" evidence="10">
    <location>
        <position position="243"/>
    </location>
    <ligand>
        <name>Mg(2+)</name>
        <dbReference type="ChEBI" id="CHEBI:18420"/>
    </ligand>
</feature>
<dbReference type="GO" id="GO:0003985">
    <property type="term" value="F:acetyl-CoA C-acetyltransferase activity"/>
    <property type="evidence" value="ECO:0007669"/>
    <property type="project" value="UniProtKB-UniRule"/>
</dbReference>
<gene>
    <name evidence="10 12" type="primary">leuA</name>
    <name evidence="12" type="ORF">FJR48_10735</name>
</gene>
<evidence type="ECO:0000256" key="2">
    <source>
        <dbReference type="ARBA" id="ARBA00004689"/>
    </source>
</evidence>
<dbReference type="KEGG" id="sulg:FJR48_10735"/>
<evidence type="ECO:0000256" key="5">
    <source>
        <dbReference type="ARBA" id="ARBA00022430"/>
    </source>
</evidence>
<dbReference type="NCBIfam" id="TIGR00970">
    <property type="entry name" value="leuA_yeast"/>
    <property type="match status" value="1"/>
</dbReference>
<accession>A0A5P8P359</accession>
<evidence type="ECO:0000256" key="1">
    <source>
        <dbReference type="ARBA" id="ARBA00000064"/>
    </source>
</evidence>
<keyword evidence="12" id="KW-0012">Acyltransferase</keyword>
<protein>
    <recommendedName>
        <fullName evidence="4 10">2-isopropylmalate synthase</fullName>
        <ecNumber evidence="4 10">2.3.3.13</ecNumber>
    </recommendedName>
    <alternativeName>
        <fullName evidence="10">Alpha-IPM synthase</fullName>
    </alternativeName>
    <alternativeName>
        <fullName evidence="10">Alpha-isopropylmalate synthase</fullName>
    </alternativeName>
</protein>
<dbReference type="InterPro" id="IPR013785">
    <property type="entry name" value="Aldolase_TIM"/>
</dbReference>
<dbReference type="Pfam" id="PF00682">
    <property type="entry name" value="HMGL-like"/>
    <property type="match status" value="1"/>
</dbReference>
<dbReference type="InterPro" id="IPR013709">
    <property type="entry name" value="2-isopropylmalate_synth_dimer"/>
</dbReference>
<dbReference type="OrthoDB" id="9803573at2"/>
<keyword evidence="5 10" id="KW-0432">Leucine biosynthesis</keyword>
<dbReference type="HAMAP" id="MF_00572">
    <property type="entry name" value="LeuA_type2"/>
    <property type="match status" value="1"/>
</dbReference>
<comment type="similarity">
    <text evidence="3 10">Belongs to the alpha-IPM synthase/homocitrate synthase family. LeuA type 2 subfamily.</text>
</comment>
<dbReference type="Pfam" id="PF08502">
    <property type="entry name" value="LeuA_dimer"/>
    <property type="match status" value="1"/>
</dbReference>
<keyword evidence="8 10" id="KW-0479">Metal-binding</keyword>